<feature type="domain" description="Spt20-like SEP" evidence="2">
    <location>
        <begin position="27"/>
        <end position="179"/>
    </location>
</feature>
<proteinExistence type="predicted"/>
<dbReference type="STRING" id="933852.A0A0C2X4G5"/>
<feature type="region of interest" description="Disordered" evidence="1">
    <location>
        <begin position="238"/>
        <end position="259"/>
    </location>
</feature>
<gene>
    <name evidence="3" type="ORF">M408DRAFT_326692</name>
</gene>
<feature type="compositionally biased region" description="Polar residues" evidence="1">
    <location>
        <begin position="419"/>
        <end position="446"/>
    </location>
</feature>
<sequence length="703" mass="76166">MPEARPLQTYSTLLEDRRIIEAAAEAREPPSLVVHLLEKEWSIRPGRNQNVNGPGGRRFSYSQPVSGLLDDIQARRIPTEFTDIFKKADIKFFEGCLLVEMHDSRPTKGGPTKNLETRVDKYVLRPTEESLWADIRSIVDSKQGWGDKEALELEARIVLSTAPPLCLDPSPSVNRMANVIARSGADPSMTSFKRKQSEDIEDDVETIKRRKLVQMMNPRFGKPFEAKFPILAAQQAARNKAEEGPPASATKTTAPPVRQIPNQGGVNLANMPSQVAQLALQSNAQAAAIARQRLAGLGVTQVPQDAQQAAILQRKTFLARQQQQIAMAQAAVRNANNASAAAAAAAASNAPQAPANDNGNAAPVIKTEQDSMTQMHSLKNNNAPFPLNMPPVAKRATNNAAPPSSSPPKASSAIPPNSTPQHTTQSLQMSDSQQPSVNAASASQTPRPTPATPQVLPQNTLGTSVPQGNAGQQPGMITNPAQLASYHQGLINGQQNQMHSIVQGNPGYPTAANPGMRQIYPGVANNYPMGVTVAGRAQMLQQQMGVGQMNSVQQQMMMQNAYPMNMGGFPQATQGMHPNMQQQILQMQQMQQNAVAAVAAGTMYAAAAANNVNMQNPTAQAQMMAMNQSIWMRVDANMSRMTPQAISDMVTRAPEHVKQSTEWANSNDREKARLTMFHLLRQKILTDRRQAIVNAAAANNQQQ</sequence>
<feature type="compositionally biased region" description="Polar residues" evidence="1">
    <location>
        <begin position="455"/>
        <end position="477"/>
    </location>
</feature>
<dbReference type="PANTHER" id="PTHR13526">
    <property type="entry name" value="TRANSCRIPTION FACTOR SPT20 HOMOLOG"/>
    <property type="match status" value="1"/>
</dbReference>
<dbReference type="InterPro" id="IPR046468">
    <property type="entry name" value="Spt20-like_SEP"/>
</dbReference>
<dbReference type="InterPro" id="IPR021950">
    <property type="entry name" value="Spt20"/>
</dbReference>
<dbReference type="GO" id="GO:0006357">
    <property type="term" value="P:regulation of transcription by RNA polymerase II"/>
    <property type="evidence" value="ECO:0007669"/>
    <property type="project" value="TreeGrafter"/>
</dbReference>
<dbReference type="HOGENOM" id="CLU_392397_0_0_1"/>
<dbReference type="EMBL" id="KN824279">
    <property type="protein sequence ID" value="KIM33023.1"/>
    <property type="molecule type" value="Genomic_DNA"/>
</dbReference>
<feature type="compositionally biased region" description="Low complexity" evidence="1">
    <location>
        <begin position="245"/>
        <end position="256"/>
    </location>
</feature>
<evidence type="ECO:0000313" key="4">
    <source>
        <dbReference type="Proteomes" id="UP000054097"/>
    </source>
</evidence>
<organism evidence="3 4">
    <name type="scientific">Serendipita vermifera MAFF 305830</name>
    <dbReference type="NCBI Taxonomy" id="933852"/>
    <lineage>
        <taxon>Eukaryota</taxon>
        <taxon>Fungi</taxon>
        <taxon>Dikarya</taxon>
        <taxon>Basidiomycota</taxon>
        <taxon>Agaricomycotina</taxon>
        <taxon>Agaricomycetes</taxon>
        <taxon>Sebacinales</taxon>
        <taxon>Serendipitaceae</taxon>
        <taxon>Serendipita</taxon>
    </lineage>
</organism>
<dbReference type="PANTHER" id="PTHR13526:SF8">
    <property type="entry name" value="TRANSCRIPTION FACTOR SPT20 HOMOLOG"/>
    <property type="match status" value="1"/>
</dbReference>
<name>A0A0C2X4G5_SERVB</name>
<dbReference type="OrthoDB" id="1932706at2759"/>
<evidence type="ECO:0000256" key="1">
    <source>
        <dbReference type="SAM" id="MobiDB-lite"/>
    </source>
</evidence>
<dbReference type="GO" id="GO:0000124">
    <property type="term" value="C:SAGA complex"/>
    <property type="evidence" value="ECO:0007669"/>
    <property type="project" value="InterPro"/>
</dbReference>
<dbReference type="Pfam" id="PF12090">
    <property type="entry name" value="Spt20_SEP"/>
    <property type="match status" value="1"/>
</dbReference>
<reference evidence="3 4" key="1">
    <citation type="submission" date="2014-04" db="EMBL/GenBank/DDBJ databases">
        <authorList>
            <consortium name="DOE Joint Genome Institute"/>
            <person name="Kuo A."/>
            <person name="Zuccaro A."/>
            <person name="Kohler A."/>
            <person name="Nagy L.G."/>
            <person name="Floudas D."/>
            <person name="Copeland A."/>
            <person name="Barry K.W."/>
            <person name="Cichocki N."/>
            <person name="Veneault-Fourrey C."/>
            <person name="LaButti K."/>
            <person name="Lindquist E.A."/>
            <person name="Lipzen A."/>
            <person name="Lundell T."/>
            <person name="Morin E."/>
            <person name="Murat C."/>
            <person name="Sun H."/>
            <person name="Tunlid A."/>
            <person name="Henrissat B."/>
            <person name="Grigoriev I.V."/>
            <person name="Hibbett D.S."/>
            <person name="Martin F."/>
            <person name="Nordberg H.P."/>
            <person name="Cantor M.N."/>
            <person name="Hua S.X."/>
        </authorList>
    </citation>
    <scope>NUCLEOTIDE SEQUENCE [LARGE SCALE GENOMIC DNA]</scope>
    <source>
        <strain evidence="3 4">MAFF 305830</strain>
    </source>
</reference>
<dbReference type="GO" id="GO:0003712">
    <property type="term" value="F:transcription coregulator activity"/>
    <property type="evidence" value="ECO:0007669"/>
    <property type="project" value="InterPro"/>
</dbReference>
<reference evidence="4" key="2">
    <citation type="submission" date="2015-01" db="EMBL/GenBank/DDBJ databases">
        <title>Evolutionary Origins and Diversification of the Mycorrhizal Mutualists.</title>
        <authorList>
            <consortium name="DOE Joint Genome Institute"/>
            <consortium name="Mycorrhizal Genomics Consortium"/>
            <person name="Kohler A."/>
            <person name="Kuo A."/>
            <person name="Nagy L.G."/>
            <person name="Floudas D."/>
            <person name="Copeland A."/>
            <person name="Barry K.W."/>
            <person name="Cichocki N."/>
            <person name="Veneault-Fourrey C."/>
            <person name="LaButti K."/>
            <person name="Lindquist E.A."/>
            <person name="Lipzen A."/>
            <person name="Lundell T."/>
            <person name="Morin E."/>
            <person name="Murat C."/>
            <person name="Riley R."/>
            <person name="Ohm R."/>
            <person name="Sun H."/>
            <person name="Tunlid A."/>
            <person name="Henrissat B."/>
            <person name="Grigoriev I.V."/>
            <person name="Hibbett D.S."/>
            <person name="Martin F."/>
        </authorList>
    </citation>
    <scope>NUCLEOTIDE SEQUENCE [LARGE SCALE GENOMIC DNA]</scope>
    <source>
        <strain evidence="4">MAFF 305830</strain>
    </source>
</reference>
<evidence type="ECO:0000259" key="2">
    <source>
        <dbReference type="Pfam" id="PF12090"/>
    </source>
</evidence>
<feature type="compositionally biased region" description="Low complexity" evidence="1">
    <location>
        <begin position="398"/>
        <end position="416"/>
    </location>
</feature>
<keyword evidence="4" id="KW-1185">Reference proteome</keyword>
<protein>
    <recommendedName>
        <fullName evidence="2">Spt20-like SEP domain-containing protein</fullName>
    </recommendedName>
</protein>
<dbReference type="AlphaFoldDB" id="A0A0C2X4G5"/>
<evidence type="ECO:0000313" key="3">
    <source>
        <dbReference type="EMBL" id="KIM33023.1"/>
    </source>
</evidence>
<dbReference type="Proteomes" id="UP000054097">
    <property type="component" value="Unassembled WGS sequence"/>
</dbReference>
<accession>A0A0C2X4G5</accession>
<feature type="region of interest" description="Disordered" evidence="1">
    <location>
        <begin position="377"/>
        <end position="477"/>
    </location>
</feature>